<proteinExistence type="predicted"/>
<feature type="compositionally biased region" description="Basic and acidic residues" evidence="1">
    <location>
        <begin position="50"/>
        <end position="64"/>
    </location>
</feature>
<accession>A0A8H7T465</accession>
<sequence length="96" mass="10826">MEAATVYIKDKIVMRTVQIVDRDVRGVYPTTGLIESAREEVRLSACGSEQRAETSSKDGKKEMKSEEEEKSSRKMSALMTRLLRRGSKTEPETANE</sequence>
<dbReference type="EMBL" id="JAFJYH010000266">
    <property type="protein sequence ID" value="KAG4414405.1"/>
    <property type="molecule type" value="Genomic_DNA"/>
</dbReference>
<protein>
    <submittedName>
        <fullName evidence="2">Uncharacterized protein</fullName>
    </submittedName>
</protein>
<reference evidence="2" key="1">
    <citation type="submission" date="2021-02" db="EMBL/GenBank/DDBJ databases">
        <title>Genome sequence Cadophora malorum strain M34.</title>
        <authorList>
            <person name="Stefanovic E."/>
            <person name="Vu D."/>
            <person name="Scully C."/>
            <person name="Dijksterhuis J."/>
            <person name="Roader J."/>
            <person name="Houbraken J."/>
        </authorList>
    </citation>
    <scope>NUCLEOTIDE SEQUENCE</scope>
    <source>
        <strain evidence="2">M34</strain>
    </source>
</reference>
<feature type="region of interest" description="Disordered" evidence="1">
    <location>
        <begin position="42"/>
        <end position="96"/>
    </location>
</feature>
<comment type="caution">
    <text evidence="2">The sequence shown here is derived from an EMBL/GenBank/DDBJ whole genome shotgun (WGS) entry which is preliminary data.</text>
</comment>
<evidence type="ECO:0000313" key="3">
    <source>
        <dbReference type="Proteomes" id="UP000664132"/>
    </source>
</evidence>
<dbReference type="AlphaFoldDB" id="A0A8H7T465"/>
<evidence type="ECO:0000256" key="1">
    <source>
        <dbReference type="SAM" id="MobiDB-lite"/>
    </source>
</evidence>
<keyword evidence="3" id="KW-1185">Reference proteome</keyword>
<gene>
    <name evidence="2" type="ORF">IFR04_012468</name>
</gene>
<organism evidence="2 3">
    <name type="scientific">Cadophora malorum</name>
    <dbReference type="NCBI Taxonomy" id="108018"/>
    <lineage>
        <taxon>Eukaryota</taxon>
        <taxon>Fungi</taxon>
        <taxon>Dikarya</taxon>
        <taxon>Ascomycota</taxon>
        <taxon>Pezizomycotina</taxon>
        <taxon>Leotiomycetes</taxon>
        <taxon>Helotiales</taxon>
        <taxon>Ploettnerulaceae</taxon>
        <taxon>Cadophora</taxon>
    </lineage>
</organism>
<feature type="compositionally biased region" description="Basic and acidic residues" evidence="1">
    <location>
        <begin position="87"/>
        <end position="96"/>
    </location>
</feature>
<name>A0A8H7T465_9HELO</name>
<dbReference type="Proteomes" id="UP000664132">
    <property type="component" value="Unassembled WGS sequence"/>
</dbReference>
<evidence type="ECO:0000313" key="2">
    <source>
        <dbReference type="EMBL" id="KAG4414405.1"/>
    </source>
</evidence>